<dbReference type="OrthoDB" id="1938921at2"/>
<reference evidence="3 4" key="1">
    <citation type="journal article" date="2014" name="Int. J. Syst. Evol. Microbiol.">
        <title>Listeria floridensis sp. nov., Listeria aquatica sp. nov., Listeria cornellensis sp. nov., Listeria riparia sp. nov. and Listeria grandensis sp. nov., from agricultural and natural environments.</title>
        <authorList>
            <person name="den Bakker H.C."/>
            <person name="Warchocki S."/>
            <person name="Wright E.M."/>
            <person name="Allred A.F."/>
            <person name="Ahlstrom C."/>
            <person name="Manuel C.S."/>
            <person name="Stasiewicz M.J."/>
            <person name="Burrell A."/>
            <person name="Roof S."/>
            <person name="Strawn L."/>
            <person name="Fortes E.D."/>
            <person name="Nightingale K.K."/>
            <person name="Kephart D."/>
            <person name="Wiedmann M."/>
        </authorList>
    </citation>
    <scope>NUCLEOTIDE SEQUENCE [LARGE SCALE GENOMIC DNA]</scope>
    <source>
        <strain evidence="3 4">FSL S10-1188</strain>
    </source>
</reference>
<gene>
    <name evidence="3" type="ORF">MAQA_15686</name>
</gene>
<dbReference type="STRING" id="1265818.MAQA_15686"/>
<comment type="caution">
    <text evidence="3">The sequence shown here is derived from an EMBL/GenBank/DDBJ whole genome shotgun (WGS) entry which is preliminary data.</text>
</comment>
<dbReference type="Pfam" id="PF26635">
    <property type="entry name" value="DUF8208"/>
    <property type="match status" value="1"/>
</dbReference>
<proteinExistence type="predicted"/>
<dbReference type="AlphaFoldDB" id="W7ASJ7"/>
<sequence>MGSLEKLTLIGVDVGKNAFSSEKNSSISYQIVKDNITDLKALDADGWKSKTPKKQNYLKESNWKTVNFNEVIEDDFKNAKDLANKKIDQNENGEDTVTDLDSSFWLPATDEHYYRYHVNFTAIIVQAVFIFFSVYF</sequence>
<keyword evidence="4" id="KW-1185">Reference proteome</keyword>
<name>W7ASJ7_9LIST</name>
<dbReference type="RefSeq" id="WP_036074471.1">
    <property type="nucleotide sequence ID" value="NZ_AOCG01000022.1"/>
</dbReference>
<keyword evidence="1" id="KW-1133">Transmembrane helix</keyword>
<evidence type="ECO:0000259" key="2">
    <source>
        <dbReference type="Pfam" id="PF26635"/>
    </source>
</evidence>
<dbReference type="InterPro" id="IPR058521">
    <property type="entry name" value="DUF8208"/>
</dbReference>
<protein>
    <submittedName>
        <fullName evidence="3">Putative membrane spaning protein</fullName>
    </submittedName>
</protein>
<dbReference type="PATRIC" id="fig|1265818.5.peg.3167"/>
<keyword evidence="1" id="KW-0472">Membrane</keyword>
<accession>W7ASJ7</accession>
<evidence type="ECO:0000313" key="3">
    <source>
        <dbReference type="EMBL" id="EUJ16592.1"/>
    </source>
</evidence>
<dbReference type="EMBL" id="AOCG01000022">
    <property type="protein sequence ID" value="EUJ16592.1"/>
    <property type="molecule type" value="Genomic_DNA"/>
</dbReference>
<keyword evidence="1" id="KW-0812">Transmembrane</keyword>
<dbReference type="Proteomes" id="UP000019246">
    <property type="component" value="Unassembled WGS sequence"/>
</dbReference>
<organism evidence="3 4">
    <name type="scientific">Listeria aquatica FSL S10-1188</name>
    <dbReference type="NCBI Taxonomy" id="1265818"/>
    <lineage>
        <taxon>Bacteria</taxon>
        <taxon>Bacillati</taxon>
        <taxon>Bacillota</taxon>
        <taxon>Bacilli</taxon>
        <taxon>Bacillales</taxon>
        <taxon>Listeriaceae</taxon>
        <taxon>Listeria</taxon>
    </lineage>
</organism>
<evidence type="ECO:0000256" key="1">
    <source>
        <dbReference type="SAM" id="Phobius"/>
    </source>
</evidence>
<evidence type="ECO:0000313" key="4">
    <source>
        <dbReference type="Proteomes" id="UP000019246"/>
    </source>
</evidence>
<feature type="domain" description="DUF8208" evidence="2">
    <location>
        <begin position="1"/>
        <end position="132"/>
    </location>
</feature>
<feature type="transmembrane region" description="Helical" evidence="1">
    <location>
        <begin position="116"/>
        <end position="135"/>
    </location>
</feature>